<accession>A0A150TEM5</accession>
<organism evidence="3 4">
    <name type="scientific">Sorangium cellulosum</name>
    <name type="common">Polyangium cellulosum</name>
    <dbReference type="NCBI Taxonomy" id="56"/>
    <lineage>
        <taxon>Bacteria</taxon>
        <taxon>Pseudomonadati</taxon>
        <taxon>Myxococcota</taxon>
        <taxon>Polyangia</taxon>
        <taxon>Polyangiales</taxon>
        <taxon>Polyangiaceae</taxon>
        <taxon>Sorangium</taxon>
    </lineage>
</organism>
<dbReference type="EMBL" id="JEME01002791">
    <property type="protein sequence ID" value="KYG03149.1"/>
    <property type="molecule type" value="Genomic_DNA"/>
</dbReference>
<comment type="caution">
    <text evidence="3">The sequence shown here is derived from an EMBL/GenBank/DDBJ whole genome shotgun (WGS) entry which is preliminary data.</text>
</comment>
<evidence type="ECO:0000313" key="3">
    <source>
        <dbReference type="EMBL" id="KYG03149.1"/>
    </source>
</evidence>
<feature type="compositionally biased region" description="Gly residues" evidence="1">
    <location>
        <begin position="39"/>
        <end position="52"/>
    </location>
</feature>
<name>A0A150TEM5_SORCE</name>
<proteinExistence type="predicted"/>
<evidence type="ECO:0008006" key="5">
    <source>
        <dbReference type="Google" id="ProtNLM"/>
    </source>
</evidence>
<dbReference type="AlphaFoldDB" id="A0A150TEM5"/>
<dbReference type="Proteomes" id="UP000075502">
    <property type="component" value="Unassembled WGS sequence"/>
</dbReference>
<evidence type="ECO:0000313" key="4">
    <source>
        <dbReference type="Proteomes" id="UP000075502"/>
    </source>
</evidence>
<evidence type="ECO:0000256" key="2">
    <source>
        <dbReference type="SAM" id="SignalP"/>
    </source>
</evidence>
<sequence length="251" mass="26114">MNRLAHRSTIAALAVLAAACGGSSDDAPDDGSSGTTASGAGGGTTSGEGGGTTASTGTAAPEGEILALEIVEWNQDASALRVSLVLRNQDTLPLPVTPESFSVASTDGFSLGWVPFRWITNPCPAVNLPSSGSLRCEMGFSKSAEQEPARLVFAALDGRQVETPFPAEAPITSDNICSHFSFEGRCYECATECRLYDSVCTSEEDWINLDRLLFSAGAACTEGAPLLSEACFDGLLTCIRDGCVEDCGFHP</sequence>
<feature type="chain" id="PRO_5007569500" description="Secreted protein" evidence="2">
    <location>
        <begin position="20"/>
        <end position="251"/>
    </location>
</feature>
<reference evidence="3 4" key="1">
    <citation type="submission" date="2014-02" db="EMBL/GenBank/DDBJ databases">
        <title>The small core and large imbalanced accessory genome model reveals a collaborative survival strategy of Sorangium cellulosum strains in nature.</title>
        <authorList>
            <person name="Han K."/>
            <person name="Peng R."/>
            <person name="Blom J."/>
            <person name="Li Y.-Z."/>
        </authorList>
    </citation>
    <scope>NUCLEOTIDE SEQUENCE [LARGE SCALE GENOMIC DNA]</scope>
    <source>
        <strain evidence="3 4">So0007-03</strain>
    </source>
</reference>
<gene>
    <name evidence="3" type="ORF">BE21_53180</name>
</gene>
<evidence type="ECO:0000256" key="1">
    <source>
        <dbReference type="SAM" id="MobiDB-lite"/>
    </source>
</evidence>
<feature type="region of interest" description="Disordered" evidence="1">
    <location>
        <begin position="23"/>
        <end position="58"/>
    </location>
</feature>
<feature type="compositionally biased region" description="Low complexity" evidence="1">
    <location>
        <begin position="23"/>
        <end position="38"/>
    </location>
</feature>
<dbReference type="PROSITE" id="PS51257">
    <property type="entry name" value="PROKAR_LIPOPROTEIN"/>
    <property type="match status" value="1"/>
</dbReference>
<feature type="signal peptide" evidence="2">
    <location>
        <begin position="1"/>
        <end position="19"/>
    </location>
</feature>
<protein>
    <recommendedName>
        <fullName evidence="5">Secreted protein</fullName>
    </recommendedName>
</protein>
<keyword evidence="2" id="KW-0732">Signal</keyword>